<feature type="non-terminal residue" evidence="2">
    <location>
        <position position="1"/>
    </location>
</feature>
<accession>A0A392S3I8</accession>
<evidence type="ECO:0000313" key="2">
    <source>
        <dbReference type="EMBL" id="MCI43418.1"/>
    </source>
</evidence>
<keyword evidence="3" id="KW-1185">Reference proteome</keyword>
<name>A0A392S3I8_9FABA</name>
<dbReference type="PANTHER" id="PTHR34222">
    <property type="entry name" value="GAG_PRE-INTEGRS DOMAIN-CONTAINING PROTEIN"/>
    <property type="match status" value="1"/>
</dbReference>
<reference evidence="2 3" key="1">
    <citation type="journal article" date="2018" name="Front. Plant Sci.">
        <title>Red Clover (Trifolium pratense) and Zigzag Clover (T. medium) - A Picture of Genomic Similarities and Differences.</title>
        <authorList>
            <person name="Dluhosova J."/>
            <person name="Istvanek J."/>
            <person name="Nedelnik J."/>
            <person name="Repkova J."/>
        </authorList>
    </citation>
    <scope>NUCLEOTIDE SEQUENCE [LARGE SCALE GENOMIC DNA]</scope>
    <source>
        <strain evidence="3">cv. 10/8</strain>
        <tissue evidence="2">Leaf</tissue>
    </source>
</reference>
<sequence length="79" mass="9325">ETFAEIKREEARQGIMMGKTHRSSESKGSALATRNLNEEKKSDEVPWCDYCKRKWHTRENCWKLKGKPPNWKKRGGRAF</sequence>
<organism evidence="2 3">
    <name type="scientific">Trifolium medium</name>
    <dbReference type="NCBI Taxonomy" id="97028"/>
    <lineage>
        <taxon>Eukaryota</taxon>
        <taxon>Viridiplantae</taxon>
        <taxon>Streptophyta</taxon>
        <taxon>Embryophyta</taxon>
        <taxon>Tracheophyta</taxon>
        <taxon>Spermatophyta</taxon>
        <taxon>Magnoliopsida</taxon>
        <taxon>eudicotyledons</taxon>
        <taxon>Gunneridae</taxon>
        <taxon>Pentapetalae</taxon>
        <taxon>rosids</taxon>
        <taxon>fabids</taxon>
        <taxon>Fabales</taxon>
        <taxon>Fabaceae</taxon>
        <taxon>Papilionoideae</taxon>
        <taxon>50 kb inversion clade</taxon>
        <taxon>NPAAA clade</taxon>
        <taxon>Hologalegina</taxon>
        <taxon>IRL clade</taxon>
        <taxon>Trifolieae</taxon>
        <taxon>Trifolium</taxon>
    </lineage>
</organism>
<feature type="region of interest" description="Disordered" evidence="1">
    <location>
        <begin position="1"/>
        <end position="40"/>
    </location>
</feature>
<dbReference type="AlphaFoldDB" id="A0A392S3I8"/>
<proteinExistence type="predicted"/>
<dbReference type="EMBL" id="LXQA010317097">
    <property type="protein sequence ID" value="MCI43418.1"/>
    <property type="molecule type" value="Genomic_DNA"/>
</dbReference>
<comment type="caution">
    <text evidence="2">The sequence shown here is derived from an EMBL/GenBank/DDBJ whole genome shotgun (WGS) entry which is preliminary data.</text>
</comment>
<dbReference type="Proteomes" id="UP000265520">
    <property type="component" value="Unassembled WGS sequence"/>
</dbReference>
<evidence type="ECO:0000256" key="1">
    <source>
        <dbReference type="SAM" id="MobiDB-lite"/>
    </source>
</evidence>
<dbReference type="PANTHER" id="PTHR34222:SF40">
    <property type="match status" value="1"/>
</dbReference>
<evidence type="ECO:0000313" key="3">
    <source>
        <dbReference type="Proteomes" id="UP000265520"/>
    </source>
</evidence>
<feature type="compositionally biased region" description="Basic and acidic residues" evidence="1">
    <location>
        <begin position="1"/>
        <end position="12"/>
    </location>
</feature>
<protein>
    <submittedName>
        <fullName evidence="2">Uncharacterized protein</fullName>
    </submittedName>
</protein>